<evidence type="ECO:0000256" key="5">
    <source>
        <dbReference type="ARBA" id="ARBA00022692"/>
    </source>
</evidence>
<feature type="transmembrane region" description="Helical" evidence="8">
    <location>
        <begin position="318"/>
        <end position="335"/>
    </location>
</feature>
<comment type="caution">
    <text evidence="9">The sequence shown here is derived from an EMBL/GenBank/DDBJ whole genome shotgun (WGS) entry which is preliminary data.</text>
</comment>
<feature type="transmembrane region" description="Helical" evidence="8">
    <location>
        <begin position="278"/>
        <end position="306"/>
    </location>
</feature>
<evidence type="ECO:0000256" key="1">
    <source>
        <dbReference type="ARBA" id="ARBA00004651"/>
    </source>
</evidence>
<keyword evidence="5 8" id="KW-0812">Transmembrane</keyword>
<keyword evidence="3" id="KW-0813">Transport</keyword>
<feature type="transmembrane region" description="Helical" evidence="8">
    <location>
        <begin position="130"/>
        <end position="155"/>
    </location>
</feature>
<evidence type="ECO:0000313" key="9">
    <source>
        <dbReference type="EMBL" id="KAG5182673.1"/>
    </source>
</evidence>
<comment type="subcellular location">
    <subcellularLocation>
        <location evidence="1">Cell membrane</location>
        <topology evidence="1">Multi-pass membrane protein</topology>
    </subcellularLocation>
</comment>
<evidence type="ECO:0000256" key="2">
    <source>
        <dbReference type="ARBA" id="ARBA00009773"/>
    </source>
</evidence>
<keyword evidence="6 8" id="KW-1133">Transmembrane helix</keyword>
<name>A0A835Z5M1_9STRA</name>
<dbReference type="Pfam" id="PF01594">
    <property type="entry name" value="AI-2E_transport"/>
    <property type="match status" value="1"/>
</dbReference>
<dbReference type="Proteomes" id="UP000664859">
    <property type="component" value="Unassembled WGS sequence"/>
</dbReference>
<protein>
    <recommendedName>
        <fullName evidence="11">AI-2E family transporter</fullName>
    </recommendedName>
</protein>
<accession>A0A835Z5M1</accession>
<dbReference type="EMBL" id="JAFCMP010000224">
    <property type="protein sequence ID" value="KAG5182673.1"/>
    <property type="molecule type" value="Genomic_DNA"/>
</dbReference>
<feature type="transmembrane region" description="Helical" evidence="8">
    <location>
        <begin position="355"/>
        <end position="377"/>
    </location>
</feature>
<evidence type="ECO:0008006" key="11">
    <source>
        <dbReference type="Google" id="ProtNLM"/>
    </source>
</evidence>
<dbReference type="GO" id="GO:0055085">
    <property type="term" value="P:transmembrane transport"/>
    <property type="evidence" value="ECO:0007669"/>
    <property type="project" value="TreeGrafter"/>
</dbReference>
<comment type="similarity">
    <text evidence="2">Belongs to the autoinducer-2 exporter (AI-2E) (TC 2.A.86) family.</text>
</comment>
<evidence type="ECO:0000256" key="6">
    <source>
        <dbReference type="ARBA" id="ARBA00022989"/>
    </source>
</evidence>
<feature type="transmembrane region" description="Helical" evidence="8">
    <location>
        <begin position="6"/>
        <end position="25"/>
    </location>
</feature>
<dbReference type="OrthoDB" id="205312at2759"/>
<keyword evidence="4" id="KW-1003">Cell membrane</keyword>
<feature type="transmembrane region" description="Helical" evidence="8">
    <location>
        <begin position="206"/>
        <end position="229"/>
    </location>
</feature>
<evidence type="ECO:0000256" key="3">
    <source>
        <dbReference type="ARBA" id="ARBA00022448"/>
    </source>
</evidence>
<dbReference type="PANTHER" id="PTHR21716:SF53">
    <property type="entry name" value="PERMEASE PERM-RELATED"/>
    <property type="match status" value="1"/>
</dbReference>
<organism evidence="9 10">
    <name type="scientific">Tribonema minus</name>
    <dbReference type="NCBI Taxonomy" id="303371"/>
    <lineage>
        <taxon>Eukaryota</taxon>
        <taxon>Sar</taxon>
        <taxon>Stramenopiles</taxon>
        <taxon>Ochrophyta</taxon>
        <taxon>PX clade</taxon>
        <taxon>Xanthophyceae</taxon>
        <taxon>Tribonematales</taxon>
        <taxon>Tribonemataceae</taxon>
        <taxon>Tribonema</taxon>
    </lineage>
</organism>
<proteinExistence type="inferred from homology"/>
<evidence type="ECO:0000313" key="10">
    <source>
        <dbReference type="Proteomes" id="UP000664859"/>
    </source>
</evidence>
<dbReference type="GO" id="GO:0005886">
    <property type="term" value="C:plasma membrane"/>
    <property type="evidence" value="ECO:0007669"/>
    <property type="project" value="UniProtKB-SubCell"/>
</dbReference>
<evidence type="ECO:0000256" key="4">
    <source>
        <dbReference type="ARBA" id="ARBA00022475"/>
    </source>
</evidence>
<dbReference type="InterPro" id="IPR002549">
    <property type="entry name" value="AI-2E-like"/>
</dbReference>
<evidence type="ECO:0000256" key="7">
    <source>
        <dbReference type="ARBA" id="ARBA00023136"/>
    </source>
</evidence>
<feature type="transmembrane region" description="Helical" evidence="8">
    <location>
        <begin position="250"/>
        <end position="272"/>
    </location>
</feature>
<evidence type="ECO:0000256" key="8">
    <source>
        <dbReference type="SAM" id="Phobius"/>
    </source>
</evidence>
<reference evidence="9" key="1">
    <citation type="submission" date="2021-02" db="EMBL/GenBank/DDBJ databases">
        <title>First Annotated Genome of the Yellow-green Alga Tribonema minus.</title>
        <authorList>
            <person name="Mahan K.M."/>
        </authorList>
    </citation>
    <scope>NUCLEOTIDE SEQUENCE</scope>
    <source>
        <strain evidence="9">UTEX B ZZ1240</strain>
    </source>
</reference>
<keyword evidence="10" id="KW-1185">Reference proteome</keyword>
<dbReference type="AlphaFoldDB" id="A0A835Z5M1"/>
<keyword evidence="7 8" id="KW-0472">Membrane</keyword>
<sequence length="441" mass="48923">MGFMLYFLRTILVPFFIAIFFMHLLQPVVNLLSRPPRRWCNKCTKRNGELCCEGMNTLTRSRRYSDISDGGTAHVTPAPAVLSGGATGFRPDVARHLRHRPHQLSVDLDDEALAPPPALTCMDYPIIPRWLAVIMALVLAVSLVIVLGVIVYTSVMNLETQFYRYEEGASNLAKLLKKYMALVDYSLDEDVVPWLFKTMRDLTPRVLAMVLSSVAYMIYVVIFLTFLLISPTRPIPSSAWGAIDLHIRRYIRLKTSICVSVGISTGAILWALNIQLSWVFGLVAFVLNFLPNIGPMVATCLPMPLVLLDPDLSAVNKVLAFALPTLIHLMVGNVVEPKIFGEHFSLSPVVVLLNITFWSLLWGLPGAILSVPLLVCVRITCLHLEHPYARTAVALMEGRIFEAHLDALAGGRKASWAGDAGFFEGGDRRSSATYQYDPDPA</sequence>
<gene>
    <name evidence="9" type="ORF">JKP88DRAFT_348677</name>
</gene>
<dbReference type="PANTHER" id="PTHR21716">
    <property type="entry name" value="TRANSMEMBRANE PROTEIN"/>
    <property type="match status" value="1"/>
</dbReference>